<dbReference type="GO" id="GO:0008270">
    <property type="term" value="F:zinc ion binding"/>
    <property type="evidence" value="ECO:0007669"/>
    <property type="project" value="UniProtKB-KW"/>
</dbReference>
<evidence type="ECO:0000313" key="5">
    <source>
        <dbReference type="Proteomes" id="UP001295794"/>
    </source>
</evidence>
<sequence>VSPIVPRPHALVLPAVAPAIAACPAPAPVAHLIPMELDWTWLRGDFCCTCFRCGSPGHLARDCPTPADICHANVLDKVINQLGSELLSELVAWVATTAAVADHASNVAAEEEQGFSPSNK</sequence>
<keyword evidence="2" id="KW-0862">Zinc</keyword>
<dbReference type="GO" id="GO:0003676">
    <property type="term" value="F:nucleic acid binding"/>
    <property type="evidence" value="ECO:0007669"/>
    <property type="project" value="InterPro"/>
</dbReference>
<evidence type="ECO:0000259" key="3">
    <source>
        <dbReference type="PROSITE" id="PS50158"/>
    </source>
</evidence>
<keyword evidence="1" id="KW-0507">mRNA processing</keyword>
<comment type="caution">
    <text evidence="4">The sequence shown here is derived from an EMBL/GenBank/DDBJ whole genome shotgun (WGS) entry which is preliminary data.</text>
</comment>
<organism evidence="4 5">
    <name type="scientific">Mycena citricolor</name>
    <dbReference type="NCBI Taxonomy" id="2018698"/>
    <lineage>
        <taxon>Eukaryota</taxon>
        <taxon>Fungi</taxon>
        <taxon>Dikarya</taxon>
        <taxon>Basidiomycota</taxon>
        <taxon>Agaricomycotina</taxon>
        <taxon>Agaricomycetes</taxon>
        <taxon>Agaricomycetidae</taxon>
        <taxon>Agaricales</taxon>
        <taxon>Marasmiineae</taxon>
        <taxon>Mycenaceae</taxon>
        <taxon>Mycena</taxon>
    </lineage>
</organism>
<dbReference type="SMART" id="SM00343">
    <property type="entry name" value="ZnF_C2HC"/>
    <property type="match status" value="1"/>
</dbReference>
<dbReference type="PROSITE" id="PS50158">
    <property type="entry name" value="ZF_CCHC"/>
    <property type="match status" value="1"/>
</dbReference>
<dbReference type="InterPro" id="IPR001878">
    <property type="entry name" value="Znf_CCHC"/>
</dbReference>
<dbReference type="GO" id="GO:0006397">
    <property type="term" value="P:mRNA processing"/>
    <property type="evidence" value="ECO:0007669"/>
    <property type="project" value="UniProtKB-KW"/>
</dbReference>
<dbReference type="InterPro" id="IPR036875">
    <property type="entry name" value="Znf_CCHC_sf"/>
</dbReference>
<gene>
    <name evidence="4" type="ORF">MYCIT1_LOCUS4181</name>
</gene>
<accession>A0AAD2GWA6</accession>
<keyword evidence="5" id="KW-1185">Reference proteome</keyword>
<evidence type="ECO:0000256" key="2">
    <source>
        <dbReference type="PROSITE-ProRule" id="PRU00047"/>
    </source>
</evidence>
<dbReference type="AlphaFoldDB" id="A0AAD2GWA6"/>
<keyword evidence="2" id="KW-0479">Metal-binding</keyword>
<reference evidence="4" key="1">
    <citation type="submission" date="2023-11" db="EMBL/GenBank/DDBJ databases">
        <authorList>
            <person name="De Vega J J."/>
            <person name="De Vega J J."/>
        </authorList>
    </citation>
    <scope>NUCLEOTIDE SEQUENCE</scope>
</reference>
<dbReference type="Pfam" id="PF00098">
    <property type="entry name" value="zf-CCHC"/>
    <property type="match status" value="1"/>
</dbReference>
<dbReference type="EMBL" id="CAVNYO010000048">
    <property type="protein sequence ID" value="CAK5264210.1"/>
    <property type="molecule type" value="Genomic_DNA"/>
</dbReference>
<evidence type="ECO:0000313" key="4">
    <source>
        <dbReference type="EMBL" id="CAK5264210.1"/>
    </source>
</evidence>
<proteinExistence type="predicted"/>
<feature type="domain" description="CCHC-type" evidence="3">
    <location>
        <begin position="50"/>
        <end position="64"/>
    </location>
</feature>
<protein>
    <recommendedName>
        <fullName evidence="3">CCHC-type domain-containing protein</fullName>
    </recommendedName>
</protein>
<dbReference type="Gene3D" id="4.10.60.10">
    <property type="entry name" value="Zinc finger, CCHC-type"/>
    <property type="match status" value="1"/>
</dbReference>
<feature type="non-terminal residue" evidence="4">
    <location>
        <position position="1"/>
    </location>
</feature>
<dbReference type="Proteomes" id="UP001295794">
    <property type="component" value="Unassembled WGS sequence"/>
</dbReference>
<name>A0AAD2GWA6_9AGAR</name>
<dbReference type="SUPFAM" id="SSF57756">
    <property type="entry name" value="Retrovirus zinc finger-like domains"/>
    <property type="match status" value="1"/>
</dbReference>
<keyword evidence="2" id="KW-0863">Zinc-finger</keyword>
<evidence type="ECO:0000256" key="1">
    <source>
        <dbReference type="ARBA" id="ARBA00022664"/>
    </source>
</evidence>